<proteinExistence type="predicted"/>
<sequence length="74" mass="8594">MHGRTIKRTYQCTALRNMEPSGVIYATPGSKPEHQRPCATSTRKQVEQMQRQQLHKTPSQTQYNAFCRVWDAND</sequence>
<keyword evidence="3" id="KW-1185">Reference proteome</keyword>
<organism evidence="1">
    <name type="scientific">Spironucleus salmonicida</name>
    <dbReference type="NCBI Taxonomy" id="348837"/>
    <lineage>
        <taxon>Eukaryota</taxon>
        <taxon>Metamonada</taxon>
        <taxon>Diplomonadida</taxon>
        <taxon>Hexamitidae</taxon>
        <taxon>Hexamitinae</taxon>
        <taxon>Spironucleus</taxon>
    </lineage>
</organism>
<name>V6LEH4_9EUKA</name>
<dbReference type="EMBL" id="KI546151">
    <property type="protein sequence ID" value="EST42915.1"/>
    <property type="molecule type" value="Genomic_DNA"/>
</dbReference>
<dbReference type="Proteomes" id="UP000018208">
    <property type="component" value="Unassembled WGS sequence"/>
</dbReference>
<dbReference type="AlphaFoldDB" id="V6LEH4"/>
<accession>V6LEH4</accession>
<evidence type="ECO:0000313" key="2">
    <source>
        <dbReference type="EMBL" id="KAH0574040.1"/>
    </source>
</evidence>
<dbReference type="EMBL" id="AUWU02000004">
    <property type="protein sequence ID" value="KAH0574040.1"/>
    <property type="molecule type" value="Genomic_DNA"/>
</dbReference>
<reference evidence="2" key="2">
    <citation type="submission" date="2020-12" db="EMBL/GenBank/DDBJ databases">
        <title>New Spironucleus salmonicida genome in near-complete chromosomes.</title>
        <authorList>
            <person name="Xu F."/>
            <person name="Kurt Z."/>
            <person name="Jimenez-Gonzalez A."/>
            <person name="Astvaldsson A."/>
            <person name="Andersson J.O."/>
            <person name="Svard S.G."/>
        </authorList>
    </citation>
    <scope>NUCLEOTIDE SEQUENCE</scope>
    <source>
        <strain evidence="2">ATCC 50377</strain>
    </source>
</reference>
<gene>
    <name evidence="1" type="ORF">SS50377_17450</name>
    <name evidence="2" type="ORF">SS50377_23976</name>
</gene>
<evidence type="ECO:0000313" key="1">
    <source>
        <dbReference type="EMBL" id="EST42915.1"/>
    </source>
</evidence>
<reference evidence="1 2" key="1">
    <citation type="journal article" date="2014" name="PLoS Genet.">
        <title>The Genome of Spironucleus salmonicida Highlights a Fish Pathogen Adapted to Fluctuating Environments.</title>
        <authorList>
            <person name="Xu F."/>
            <person name="Jerlstrom-Hultqvist J."/>
            <person name="Einarsson E."/>
            <person name="Astvaldsson A."/>
            <person name="Svard S.G."/>
            <person name="Andersson J.O."/>
        </authorList>
    </citation>
    <scope>NUCLEOTIDE SEQUENCE</scope>
    <source>
        <strain evidence="2">ATCC 50377</strain>
    </source>
</reference>
<dbReference type="VEuPathDB" id="GiardiaDB:SS50377_23976"/>
<evidence type="ECO:0000313" key="3">
    <source>
        <dbReference type="Proteomes" id="UP000018208"/>
    </source>
</evidence>
<protein>
    <submittedName>
        <fullName evidence="1">Uncharacterized protein</fullName>
    </submittedName>
</protein>